<dbReference type="SUPFAM" id="SSF51621">
    <property type="entry name" value="Phosphoenolpyruvate/pyruvate domain"/>
    <property type="match status" value="1"/>
</dbReference>
<dbReference type="RefSeq" id="WP_072842783.1">
    <property type="nucleotide sequence ID" value="NZ_FNAB01000009.1"/>
</dbReference>
<evidence type="ECO:0000256" key="6">
    <source>
        <dbReference type="SAM" id="MobiDB-lite"/>
    </source>
</evidence>
<dbReference type="GO" id="GO:0006107">
    <property type="term" value="P:oxaloacetate metabolic process"/>
    <property type="evidence" value="ECO:0007669"/>
    <property type="project" value="TreeGrafter"/>
</dbReference>
<dbReference type="PANTHER" id="PTHR32308:SF10">
    <property type="entry name" value="CITRATE LYASE SUBUNIT BETA"/>
    <property type="match status" value="1"/>
</dbReference>
<name>A0A1G6ZJJ3_9NOCA</name>
<gene>
    <name evidence="8" type="ORF">SAMN05444580_10927</name>
</gene>
<dbReference type="EMBL" id="FNAB01000009">
    <property type="protein sequence ID" value="SDE02829.1"/>
    <property type="molecule type" value="Genomic_DNA"/>
</dbReference>
<dbReference type="InterPro" id="IPR005000">
    <property type="entry name" value="Aldolase/citrate-lyase_domain"/>
</dbReference>
<evidence type="ECO:0000256" key="5">
    <source>
        <dbReference type="PIRSR" id="PIRSR015582-2"/>
    </source>
</evidence>
<protein>
    <submittedName>
        <fullName evidence="8">Citrate lyase subunit beta / citryl-CoA lyase</fullName>
    </submittedName>
</protein>
<dbReference type="InterPro" id="IPR015813">
    <property type="entry name" value="Pyrv/PenolPyrv_kinase-like_dom"/>
</dbReference>
<organism evidence="8 9">
    <name type="scientific">Rhodococcus tukisamuensis</name>
    <dbReference type="NCBI Taxonomy" id="168276"/>
    <lineage>
        <taxon>Bacteria</taxon>
        <taxon>Bacillati</taxon>
        <taxon>Actinomycetota</taxon>
        <taxon>Actinomycetes</taxon>
        <taxon>Mycobacteriales</taxon>
        <taxon>Nocardiaceae</taxon>
        <taxon>Rhodococcus</taxon>
    </lineage>
</organism>
<comment type="cofactor">
    <cofactor evidence="1">
        <name>Mg(2+)</name>
        <dbReference type="ChEBI" id="CHEBI:18420"/>
    </cofactor>
</comment>
<feature type="binding site" evidence="4">
    <location>
        <position position="125"/>
    </location>
    <ligand>
        <name>substrate</name>
    </ligand>
</feature>
<reference evidence="8 9" key="1">
    <citation type="submission" date="2016-10" db="EMBL/GenBank/DDBJ databases">
        <authorList>
            <person name="de Groot N.N."/>
        </authorList>
    </citation>
    <scope>NUCLEOTIDE SEQUENCE [LARGE SCALE GENOMIC DNA]</scope>
    <source>
        <strain evidence="8 9">JCM 11308</strain>
    </source>
</reference>
<feature type="binding site" evidence="4">
    <location>
        <position position="77"/>
    </location>
    <ligand>
        <name>substrate</name>
    </ligand>
</feature>
<evidence type="ECO:0000256" key="1">
    <source>
        <dbReference type="ARBA" id="ARBA00001946"/>
    </source>
</evidence>
<accession>A0A1G6ZJJ3</accession>
<evidence type="ECO:0000259" key="7">
    <source>
        <dbReference type="Pfam" id="PF03328"/>
    </source>
</evidence>
<evidence type="ECO:0000313" key="8">
    <source>
        <dbReference type="EMBL" id="SDE02829.1"/>
    </source>
</evidence>
<sequence>MTQTATSGRSDGPAPWTPPGSAWLFCPADRPERYAKAAAAADVVILDLEDGVGPDDKVAARRALIENPLDPEHTVVRVNAAGTPDQALDLAALSQTRYPRVMLPKCESAEQVRSLAPREVVVLVESPLGALVVAEAAQVANAVGVMWGAEDLVAALGGNSSRWADGSYRDVARHVRSASLLAAKAHGRFALDSVYLDLEDLGGLREETLDAVAVGFDAKVAIHPRQVEVIRDAYAPTADETGWAQRVLAESVHQRGVFAFEGRMVDAPLLRHAERIVRRAGN</sequence>
<dbReference type="AlphaFoldDB" id="A0A1G6ZJJ3"/>
<feature type="domain" description="HpcH/HpaI aldolase/citrate lyase" evidence="7">
    <location>
        <begin position="24"/>
        <end position="224"/>
    </location>
</feature>
<dbReference type="InterPro" id="IPR011206">
    <property type="entry name" value="Citrate_lyase_beta/mcl1/mcl2"/>
</dbReference>
<keyword evidence="3 5" id="KW-0460">Magnesium</keyword>
<keyword evidence="9" id="KW-1185">Reference proteome</keyword>
<feature type="binding site" evidence="5">
    <location>
        <position position="125"/>
    </location>
    <ligand>
        <name>Mg(2+)</name>
        <dbReference type="ChEBI" id="CHEBI:18420"/>
    </ligand>
</feature>
<dbReference type="Proteomes" id="UP000199417">
    <property type="component" value="Unassembled WGS sequence"/>
</dbReference>
<dbReference type="STRING" id="168276.SAMN05444580_10927"/>
<dbReference type="Pfam" id="PF03328">
    <property type="entry name" value="HpcH_HpaI"/>
    <property type="match status" value="1"/>
</dbReference>
<evidence type="ECO:0000256" key="2">
    <source>
        <dbReference type="ARBA" id="ARBA00022723"/>
    </source>
</evidence>
<evidence type="ECO:0000256" key="4">
    <source>
        <dbReference type="PIRSR" id="PIRSR015582-1"/>
    </source>
</evidence>
<evidence type="ECO:0000256" key="3">
    <source>
        <dbReference type="ARBA" id="ARBA00022842"/>
    </source>
</evidence>
<feature type="binding site" evidence="5">
    <location>
        <position position="151"/>
    </location>
    <ligand>
        <name>Mg(2+)</name>
        <dbReference type="ChEBI" id="CHEBI:18420"/>
    </ligand>
</feature>
<dbReference type="PANTHER" id="PTHR32308">
    <property type="entry name" value="LYASE BETA SUBUNIT, PUTATIVE (AFU_ORTHOLOGUE AFUA_4G13030)-RELATED"/>
    <property type="match status" value="1"/>
</dbReference>
<dbReference type="PIRSF" id="PIRSF015582">
    <property type="entry name" value="Cit_lyase_B"/>
    <property type="match status" value="1"/>
</dbReference>
<evidence type="ECO:0000313" key="9">
    <source>
        <dbReference type="Proteomes" id="UP000199417"/>
    </source>
</evidence>
<dbReference type="GO" id="GO:0000287">
    <property type="term" value="F:magnesium ion binding"/>
    <property type="evidence" value="ECO:0007669"/>
    <property type="project" value="TreeGrafter"/>
</dbReference>
<proteinExistence type="predicted"/>
<dbReference type="Gene3D" id="3.20.20.60">
    <property type="entry name" value="Phosphoenolpyruvate-binding domains"/>
    <property type="match status" value="1"/>
</dbReference>
<dbReference type="GO" id="GO:0016829">
    <property type="term" value="F:lyase activity"/>
    <property type="evidence" value="ECO:0007669"/>
    <property type="project" value="UniProtKB-KW"/>
</dbReference>
<keyword evidence="8" id="KW-0456">Lyase</keyword>
<keyword evidence="2 5" id="KW-0479">Metal-binding</keyword>
<dbReference type="InterPro" id="IPR040442">
    <property type="entry name" value="Pyrv_kinase-like_dom_sf"/>
</dbReference>
<feature type="region of interest" description="Disordered" evidence="6">
    <location>
        <begin position="1"/>
        <end position="20"/>
    </location>
</feature>